<evidence type="ECO:0000256" key="3">
    <source>
        <dbReference type="ARBA" id="ARBA00023157"/>
    </source>
</evidence>
<dbReference type="InterPro" id="IPR001134">
    <property type="entry name" value="Netrin_domain"/>
</dbReference>
<reference evidence="5 6" key="1">
    <citation type="submission" date="2013-11" db="EMBL/GenBank/DDBJ databases">
        <title>Genome sequencing of Stegodyphus mimosarum.</title>
        <authorList>
            <person name="Bechsgaard J."/>
        </authorList>
    </citation>
    <scope>NUCLEOTIDE SEQUENCE [LARGE SCALE GENOMIC DNA]</scope>
</reference>
<dbReference type="SUPFAM" id="SSF50242">
    <property type="entry name" value="TIMP-like"/>
    <property type="match status" value="1"/>
</dbReference>
<sequence>MQVYKQGPSKVRRGTQFLWVNIADLACKCPKIRVKQTYLILGKDIRQPDQPGLTADNRSIVIDWKDEWARRMRRYQRKQRKGKCKN</sequence>
<keyword evidence="3" id="KW-1015">Disulfide bond</keyword>
<feature type="non-terminal residue" evidence="5">
    <location>
        <position position="86"/>
    </location>
</feature>
<accession>A0A087TSH2</accession>
<dbReference type="GO" id="GO:0005576">
    <property type="term" value="C:extracellular region"/>
    <property type="evidence" value="ECO:0007669"/>
    <property type="project" value="UniProtKB-SubCell"/>
</dbReference>
<keyword evidence="2" id="KW-0964">Secreted</keyword>
<dbReference type="Proteomes" id="UP000054359">
    <property type="component" value="Unassembled WGS sequence"/>
</dbReference>
<proteinExistence type="predicted"/>
<dbReference type="Gene3D" id="2.40.50.120">
    <property type="match status" value="1"/>
</dbReference>
<dbReference type="PROSITE" id="PS50189">
    <property type="entry name" value="NTR"/>
    <property type="match status" value="1"/>
</dbReference>
<evidence type="ECO:0000313" key="5">
    <source>
        <dbReference type="EMBL" id="KFM68061.1"/>
    </source>
</evidence>
<feature type="domain" description="NTR" evidence="4">
    <location>
        <begin position="1"/>
        <end position="84"/>
    </location>
</feature>
<dbReference type="OrthoDB" id="5984158at2759"/>
<evidence type="ECO:0000259" key="4">
    <source>
        <dbReference type="PROSITE" id="PS50189"/>
    </source>
</evidence>
<protein>
    <submittedName>
        <fullName evidence="5">Netrin-1</fullName>
    </submittedName>
</protein>
<evidence type="ECO:0000256" key="2">
    <source>
        <dbReference type="ARBA" id="ARBA00022525"/>
    </source>
</evidence>
<evidence type="ECO:0000313" key="6">
    <source>
        <dbReference type="Proteomes" id="UP000054359"/>
    </source>
</evidence>
<dbReference type="STRING" id="407821.A0A087TSH2"/>
<organism evidence="5 6">
    <name type="scientific">Stegodyphus mimosarum</name>
    <name type="common">African social velvet spider</name>
    <dbReference type="NCBI Taxonomy" id="407821"/>
    <lineage>
        <taxon>Eukaryota</taxon>
        <taxon>Metazoa</taxon>
        <taxon>Ecdysozoa</taxon>
        <taxon>Arthropoda</taxon>
        <taxon>Chelicerata</taxon>
        <taxon>Arachnida</taxon>
        <taxon>Araneae</taxon>
        <taxon>Araneomorphae</taxon>
        <taxon>Entelegynae</taxon>
        <taxon>Eresoidea</taxon>
        <taxon>Eresidae</taxon>
        <taxon>Stegodyphus</taxon>
    </lineage>
</organism>
<dbReference type="OMA" id="KSIVVEW"/>
<gene>
    <name evidence="5" type="ORF">X975_10743</name>
</gene>
<dbReference type="AlphaFoldDB" id="A0A087TSH2"/>
<name>A0A087TSH2_STEMI</name>
<dbReference type="CDD" id="cd03579">
    <property type="entry name" value="NTR_netrin-1_like"/>
    <property type="match status" value="1"/>
</dbReference>
<dbReference type="InterPro" id="IPR018933">
    <property type="entry name" value="Netrin_module_non-TIMP"/>
</dbReference>
<dbReference type="InterPro" id="IPR008993">
    <property type="entry name" value="TIMP-like_OB-fold"/>
</dbReference>
<evidence type="ECO:0000256" key="1">
    <source>
        <dbReference type="ARBA" id="ARBA00004613"/>
    </source>
</evidence>
<dbReference type="Pfam" id="PF01759">
    <property type="entry name" value="NTR"/>
    <property type="match status" value="1"/>
</dbReference>
<dbReference type="EMBL" id="KK116537">
    <property type="protein sequence ID" value="KFM68061.1"/>
    <property type="molecule type" value="Genomic_DNA"/>
</dbReference>
<comment type="subcellular location">
    <subcellularLocation>
        <location evidence="1">Secreted</location>
    </subcellularLocation>
</comment>
<keyword evidence="6" id="KW-1185">Reference proteome</keyword>